<feature type="region of interest" description="Disordered" evidence="1">
    <location>
        <begin position="88"/>
        <end position="114"/>
    </location>
</feature>
<dbReference type="EMBL" id="JARQZJ010000061">
    <property type="protein sequence ID" value="KAK9879130.1"/>
    <property type="molecule type" value="Genomic_DNA"/>
</dbReference>
<dbReference type="AlphaFoldDB" id="A0AAW1U989"/>
<feature type="compositionally biased region" description="Basic residues" evidence="1">
    <location>
        <begin position="229"/>
        <end position="241"/>
    </location>
</feature>
<evidence type="ECO:0008006" key="4">
    <source>
        <dbReference type="Google" id="ProtNLM"/>
    </source>
</evidence>
<evidence type="ECO:0000313" key="2">
    <source>
        <dbReference type="EMBL" id="KAK9879130.1"/>
    </source>
</evidence>
<protein>
    <recommendedName>
        <fullName evidence="4">Ribosomal protein S3</fullName>
    </recommendedName>
</protein>
<feature type="region of interest" description="Disordered" evidence="1">
    <location>
        <begin position="222"/>
        <end position="248"/>
    </location>
</feature>
<evidence type="ECO:0000256" key="1">
    <source>
        <dbReference type="SAM" id="MobiDB-lite"/>
    </source>
</evidence>
<sequence length="248" mass="28410">MGEIYFKPSRSTSGRVFPINGKNLSLGQNYKRTWTRYPLKQQVIQFCVTVEYEVLTSFQLRNSDFDYNATSAPQHVVRVFLIRTRRLTTSTSTSPATRGGGPPERPPTRPQTPLFLDKVEGSEFYVEETGIPGRSRKIPGRRKRILGRRNGIPGSKGQSRRKIILGKIKGISGRSSRIPGRRKRILGRRKRIPGRRKIILGRINEIPGSMEIIPGGKREFWQKQENAGKKKRITSRRKRSPDRREFPG</sequence>
<reference evidence="2 3" key="1">
    <citation type="submission" date="2023-03" db="EMBL/GenBank/DDBJ databases">
        <title>Genome insight into feeding habits of ladybird beetles.</title>
        <authorList>
            <person name="Li H.-S."/>
            <person name="Huang Y.-H."/>
            <person name="Pang H."/>
        </authorList>
    </citation>
    <scope>NUCLEOTIDE SEQUENCE [LARGE SCALE GENOMIC DNA]</scope>
    <source>
        <strain evidence="2">SYSU_2023b</strain>
        <tissue evidence="2">Whole body</tissue>
    </source>
</reference>
<name>A0AAW1U989_9CUCU</name>
<accession>A0AAW1U989</accession>
<organism evidence="2 3">
    <name type="scientific">Henosepilachna vigintioctopunctata</name>
    <dbReference type="NCBI Taxonomy" id="420089"/>
    <lineage>
        <taxon>Eukaryota</taxon>
        <taxon>Metazoa</taxon>
        <taxon>Ecdysozoa</taxon>
        <taxon>Arthropoda</taxon>
        <taxon>Hexapoda</taxon>
        <taxon>Insecta</taxon>
        <taxon>Pterygota</taxon>
        <taxon>Neoptera</taxon>
        <taxon>Endopterygota</taxon>
        <taxon>Coleoptera</taxon>
        <taxon>Polyphaga</taxon>
        <taxon>Cucujiformia</taxon>
        <taxon>Coccinelloidea</taxon>
        <taxon>Coccinellidae</taxon>
        <taxon>Epilachninae</taxon>
        <taxon>Epilachnini</taxon>
        <taxon>Henosepilachna</taxon>
    </lineage>
</organism>
<evidence type="ECO:0000313" key="3">
    <source>
        <dbReference type="Proteomes" id="UP001431783"/>
    </source>
</evidence>
<gene>
    <name evidence="2" type="ORF">WA026_003975</name>
</gene>
<comment type="caution">
    <text evidence="2">The sequence shown here is derived from an EMBL/GenBank/DDBJ whole genome shotgun (WGS) entry which is preliminary data.</text>
</comment>
<keyword evidence="3" id="KW-1185">Reference proteome</keyword>
<feature type="compositionally biased region" description="Low complexity" evidence="1">
    <location>
        <begin position="88"/>
        <end position="97"/>
    </location>
</feature>
<dbReference type="Proteomes" id="UP001431783">
    <property type="component" value="Unassembled WGS sequence"/>
</dbReference>
<proteinExistence type="predicted"/>